<dbReference type="AlphaFoldDB" id="S8CE64"/>
<feature type="disulfide bond" evidence="9">
    <location>
        <begin position="170"/>
        <end position="177"/>
    </location>
</feature>
<dbReference type="OMA" id="QWMADNC"/>
<feature type="disulfide bond" evidence="9">
    <location>
        <begin position="40"/>
        <end position="110"/>
    </location>
</feature>
<dbReference type="OrthoDB" id="3225429at2759"/>
<evidence type="ECO:0000256" key="9">
    <source>
        <dbReference type="PIRSR" id="PIRSR611150-2"/>
    </source>
</evidence>
<dbReference type="SUPFAM" id="SSF53474">
    <property type="entry name" value="alpha/beta-Hydrolases"/>
    <property type="match status" value="1"/>
</dbReference>
<evidence type="ECO:0000256" key="7">
    <source>
        <dbReference type="ARBA" id="ARBA00034045"/>
    </source>
</evidence>
<keyword evidence="6 9" id="KW-1015">Disulfide bond</keyword>
<feature type="chain" id="PRO_5004549554" description="cutinase" evidence="10">
    <location>
        <begin position="20"/>
        <end position="218"/>
    </location>
</feature>
<dbReference type="PANTHER" id="PTHR48250">
    <property type="entry name" value="CUTINASE 2-RELATED"/>
    <property type="match status" value="1"/>
</dbReference>
<dbReference type="PANTHER" id="PTHR48250:SF1">
    <property type="entry name" value="CUTINASE"/>
    <property type="match status" value="1"/>
</dbReference>
<reference evidence="12" key="2">
    <citation type="submission" date="2013-04" db="EMBL/GenBank/DDBJ databases">
        <title>Genomic mechanisms accounting for the adaptation to parasitism in nematode-trapping fungi.</title>
        <authorList>
            <person name="Ahren D.G."/>
        </authorList>
    </citation>
    <scope>NUCLEOTIDE SEQUENCE [LARGE SCALE GENOMIC DNA]</scope>
    <source>
        <strain evidence="12">CBS 200.50</strain>
    </source>
</reference>
<dbReference type="EC" id="3.1.1.74" evidence="2"/>
<dbReference type="Proteomes" id="UP000015100">
    <property type="component" value="Unassembled WGS sequence"/>
</dbReference>
<protein>
    <recommendedName>
        <fullName evidence="2">cutinase</fullName>
        <ecNumber evidence="2">3.1.1.74</ecNumber>
    </recommendedName>
</protein>
<evidence type="ECO:0000313" key="12">
    <source>
        <dbReference type="Proteomes" id="UP000015100"/>
    </source>
</evidence>
<comment type="catalytic activity">
    <reaction evidence="7">
        <text>cutin + H2O = cutin monomers.</text>
        <dbReference type="EC" id="3.1.1.74"/>
    </reaction>
</comment>
<feature type="active site" evidence="8">
    <location>
        <position position="174"/>
    </location>
</feature>
<evidence type="ECO:0000256" key="2">
    <source>
        <dbReference type="ARBA" id="ARBA00013095"/>
    </source>
</evidence>
<feature type="active site" description="Nucleophile" evidence="8">
    <location>
        <position position="121"/>
    </location>
</feature>
<feature type="active site" description="Proton donor/acceptor" evidence="8">
    <location>
        <position position="199"/>
    </location>
</feature>
<comment type="similarity">
    <text evidence="1">Belongs to the cutinase family.</text>
</comment>
<feature type="signal peptide" evidence="10">
    <location>
        <begin position="1"/>
        <end position="19"/>
    </location>
</feature>
<keyword evidence="12" id="KW-1185">Reference proteome</keyword>
<dbReference type="Pfam" id="PF01083">
    <property type="entry name" value="Cutinase"/>
    <property type="match status" value="1"/>
</dbReference>
<evidence type="ECO:0000256" key="10">
    <source>
        <dbReference type="SAM" id="SignalP"/>
    </source>
</evidence>
<keyword evidence="4 10" id="KW-0732">Signal</keyword>
<evidence type="ECO:0000256" key="4">
    <source>
        <dbReference type="ARBA" id="ARBA00022729"/>
    </source>
</evidence>
<gene>
    <name evidence="11" type="ORF">H072_12</name>
</gene>
<dbReference type="InterPro" id="IPR000675">
    <property type="entry name" value="Cutinase/axe"/>
</dbReference>
<dbReference type="EMBL" id="AQGS01000001">
    <property type="protein sequence ID" value="EPS45947.1"/>
    <property type="molecule type" value="Genomic_DNA"/>
</dbReference>
<comment type="caution">
    <text evidence="11">The sequence shown here is derived from an EMBL/GenBank/DDBJ whole genome shotgun (WGS) entry which is preliminary data.</text>
</comment>
<organism evidence="11 12">
    <name type="scientific">Dactylellina haptotyla (strain CBS 200.50)</name>
    <name type="common">Nematode-trapping fungus</name>
    <name type="synonym">Monacrosporium haptotylum</name>
    <dbReference type="NCBI Taxonomy" id="1284197"/>
    <lineage>
        <taxon>Eukaryota</taxon>
        <taxon>Fungi</taxon>
        <taxon>Dikarya</taxon>
        <taxon>Ascomycota</taxon>
        <taxon>Pezizomycotina</taxon>
        <taxon>Orbiliomycetes</taxon>
        <taxon>Orbiliales</taxon>
        <taxon>Orbiliaceae</taxon>
        <taxon>Dactylellina</taxon>
    </lineage>
</organism>
<dbReference type="GO" id="GO:0050525">
    <property type="term" value="F:cutinase activity"/>
    <property type="evidence" value="ECO:0007669"/>
    <property type="project" value="UniProtKB-EC"/>
</dbReference>
<keyword evidence="5" id="KW-0378">Hydrolase</keyword>
<dbReference type="SMART" id="SM01110">
    <property type="entry name" value="Cutinase"/>
    <property type="match status" value="1"/>
</dbReference>
<reference evidence="11 12" key="1">
    <citation type="journal article" date="2013" name="PLoS Genet.">
        <title>Genomic mechanisms accounting for the adaptation to parasitism in nematode-trapping fungi.</title>
        <authorList>
            <person name="Meerupati T."/>
            <person name="Andersson K.M."/>
            <person name="Friman E."/>
            <person name="Kumar D."/>
            <person name="Tunlid A."/>
            <person name="Ahren D."/>
        </authorList>
    </citation>
    <scope>NUCLEOTIDE SEQUENCE [LARGE SCALE GENOMIC DNA]</scope>
    <source>
        <strain evidence="11 12">CBS 200.50</strain>
    </source>
</reference>
<keyword evidence="3" id="KW-0719">Serine esterase</keyword>
<accession>S8CE64</accession>
<dbReference type="HOGENOM" id="CLU_040058_2_2_1"/>
<evidence type="ECO:0000256" key="1">
    <source>
        <dbReference type="ARBA" id="ARBA00007534"/>
    </source>
</evidence>
<evidence type="ECO:0000313" key="11">
    <source>
        <dbReference type="EMBL" id="EPS45947.1"/>
    </source>
</evidence>
<evidence type="ECO:0000256" key="8">
    <source>
        <dbReference type="PIRSR" id="PIRSR611150-1"/>
    </source>
</evidence>
<sequence length="218" mass="22762">MRFSIATIALFSLLQCLEAAPAGNILPRQNTRNDLQNGACKKYTLIFARGTAEPAGNLGSVGAPFAAALEDVLGDDLAVQGVAYAASIQGAISGDPVGNKAMAAWVAKACGSTKIILGGYSQGAQLTHGAVRLMSASDAKKIDAIVTFGDPKKGKAYKKKALNAKTKTYCHAGDTICSVSCKKTNIACLQKNMQIKPAHKTYPDDVKAAARWVKSMVG</sequence>
<dbReference type="InterPro" id="IPR011150">
    <property type="entry name" value="Cutinase_monf"/>
</dbReference>
<dbReference type="STRING" id="1284197.S8CE64"/>
<dbReference type="GO" id="GO:0016052">
    <property type="term" value="P:carbohydrate catabolic process"/>
    <property type="evidence" value="ECO:0007669"/>
    <property type="project" value="TreeGrafter"/>
</dbReference>
<evidence type="ECO:0000256" key="5">
    <source>
        <dbReference type="ARBA" id="ARBA00022801"/>
    </source>
</evidence>
<name>S8CE64_DACHA</name>
<proteinExistence type="inferred from homology"/>
<dbReference type="InterPro" id="IPR029058">
    <property type="entry name" value="AB_hydrolase_fold"/>
</dbReference>
<dbReference type="GO" id="GO:0005576">
    <property type="term" value="C:extracellular region"/>
    <property type="evidence" value="ECO:0007669"/>
    <property type="project" value="InterPro"/>
</dbReference>
<evidence type="ECO:0000256" key="6">
    <source>
        <dbReference type="ARBA" id="ARBA00023157"/>
    </source>
</evidence>
<dbReference type="eggNOG" id="ENOG502R6M2">
    <property type="taxonomic scope" value="Eukaryota"/>
</dbReference>
<dbReference type="Gene3D" id="3.40.50.1820">
    <property type="entry name" value="alpha/beta hydrolase"/>
    <property type="match status" value="1"/>
</dbReference>
<evidence type="ECO:0000256" key="3">
    <source>
        <dbReference type="ARBA" id="ARBA00022487"/>
    </source>
</evidence>